<dbReference type="AlphaFoldDB" id="A0A158AG20"/>
<protein>
    <submittedName>
        <fullName evidence="1">Uncharacterized protein</fullName>
    </submittedName>
</protein>
<reference evidence="1" key="1">
    <citation type="submission" date="2016-01" db="EMBL/GenBank/DDBJ databases">
        <authorList>
            <person name="Peeters C."/>
        </authorList>
    </citation>
    <scope>NUCLEOTIDE SEQUENCE</scope>
    <source>
        <strain evidence="1">LMG 29322</strain>
    </source>
</reference>
<organism evidence="1 2">
    <name type="scientific">Caballeronia hypogeia</name>
    <dbReference type="NCBI Taxonomy" id="1777140"/>
    <lineage>
        <taxon>Bacteria</taxon>
        <taxon>Pseudomonadati</taxon>
        <taxon>Pseudomonadota</taxon>
        <taxon>Betaproteobacteria</taxon>
        <taxon>Burkholderiales</taxon>
        <taxon>Burkholderiaceae</taxon>
        <taxon>Caballeronia</taxon>
    </lineage>
</organism>
<keyword evidence="2" id="KW-1185">Reference proteome</keyword>
<dbReference type="Proteomes" id="UP000054851">
    <property type="component" value="Unassembled WGS sequence"/>
</dbReference>
<gene>
    <name evidence="1" type="ORF">AWB79_02325</name>
</gene>
<proteinExistence type="predicted"/>
<sequence length="65" mass="7348">MDHARLPTIAEAVPCDYIFVIDYHLAGIAAHIIKDERSEADAWRRLTIDYDLRGVRSIAVEAQPV</sequence>
<accession>A0A158AG20</accession>
<evidence type="ECO:0000313" key="1">
    <source>
        <dbReference type="EMBL" id="SAK56596.1"/>
    </source>
</evidence>
<dbReference type="EMBL" id="FCOA02000005">
    <property type="protein sequence ID" value="SAK56596.1"/>
    <property type="molecule type" value="Genomic_DNA"/>
</dbReference>
<name>A0A158AG20_9BURK</name>
<evidence type="ECO:0000313" key="2">
    <source>
        <dbReference type="Proteomes" id="UP000054851"/>
    </source>
</evidence>
<comment type="caution">
    <text evidence="1">The sequence shown here is derived from an EMBL/GenBank/DDBJ whole genome shotgun (WGS) entry which is preliminary data.</text>
</comment>